<gene>
    <name evidence="18" type="primary">pif1</name>
    <name evidence="18" type="ORF">Anas_06287</name>
</gene>
<keyword evidence="7 15" id="KW-0067">ATP-binding</keyword>
<dbReference type="GO" id="GO:0005739">
    <property type="term" value="C:mitochondrion"/>
    <property type="evidence" value="ECO:0007669"/>
    <property type="project" value="UniProtKB-SubCell"/>
</dbReference>
<dbReference type="GO" id="GO:0043139">
    <property type="term" value="F:5'-3' DNA helicase activity"/>
    <property type="evidence" value="ECO:0007669"/>
    <property type="project" value="UniProtKB-EC"/>
</dbReference>
<dbReference type="Pfam" id="PF05970">
    <property type="entry name" value="PIF1"/>
    <property type="match status" value="1"/>
</dbReference>
<name>A0A5N5SV06_9CRUS</name>
<dbReference type="GO" id="GO:0005634">
    <property type="term" value="C:nucleus"/>
    <property type="evidence" value="ECO:0007669"/>
    <property type="project" value="UniProtKB-SubCell"/>
</dbReference>
<evidence type="ECO:0000256" key="7">
    <source>
        <dbReference type="ARBA" id="ARBA00022840"/>
    </source>
</evidence>
<evidence type="ECO:0000256" key="8">
    <source>
        <dbReference type="ARBA" id="ARBA00023125"/>
    </source>
</evidence>
<dbReference type="Proteomes" id="UP000326759">
    <property type="component" value="Unassembled WGS sequence"/>
</dbReference>
<keyword evidence="13" id="KW-0539">Nucleus</keyword>
<dbReference type="InterPro" id="IPR027417">
    <property type="entry name" value="P-loop_NTPase"/>
</dbReference>
<evidence type="ECO:0000256" key="1">
    <source>
        <dbReference type="ARBA" id="ARBA00004123"/>
    </source>
</evidence>
<dbReference type="OrthoDB" id="6583552at2759"/>
<comment type="subcellular location">
    <subcellularLocation>
        <location evidence="2">Mitochondrion</location>
    </subcellularLocation>
    <subcellularLocation>
        <location evidence="1">Nucleus</location>
    </subcellularLocation>
</comment>
<dbReference type="CDD" id="cd18809">
    <property type="entry name" value="SF1_C_RecD"/>
    <property type="match status" value="1"/>
</dbReference>
<accession>A0A5N5SV06</accession>
<comment type="subunit">
    <text evidence="14">Monomer. Interacts with telomerase.</text>
</comment>
<keyword evidence="19" id="KW-1185">Reference proteome</keyword>
<dbReference type="AlphaFoldDB" id="A0A5N5SV06"/>
<evidence type="ECO:0000256" key="10">
    <source>
        <dbReference type="ARBA" id="ARBA00023172"/>
    </source>
</evidence>
<protein>
    <recommendedName>
        <fullName evidence="15">ATP-dependent DNA helicase</fullName>
        <ecNumber evidence="15">5.6.2.3</ecNumber>
    </recommendedName>
</protein>
<dbReference type="PANTHER" id="PTHR47642:SF7">
    <property type="entry name" value="ATP-DEPENDENT DNA HELICASE PIF1"/>
    <property type="match status" value="1"/>
</dbReference>
<dbReference type="SUPFAM" id="SSF52540">
    <property type="entry name" value="P-loop containing nucleoside triphosphate hydrolases"/>
    <property type="match status" value="2"/>
</dbReference>
<evidence type="ECO:0000259" key="17">
    <source>
        <dbReference type="Pfam" id="PF21530"/>
    </source>
</evidence>
<dbReference type="GO" id="GO:0005524">
    <property type="term" value="F:ATP binding"/>
    <property type="evidence" value="ECO:0007669"/>
    <property type="project" value="UniProtKB-KW"/>
</dbReference>
<comment type="similarity">
    <text evidence="15">Belongs to the helicase family.</text>
</comment>
<evidence type="ECO:0000256" key="6">
    <source>
        <dbReference type="ARBA" id="ARBA00022806"/>
    </source>
</evidence>
<keyword evidence="9" id="KW-0496">Mitochondrion</keyword>
<dbReference type="GO" id="GO:0016887">
    <property type="term" value="F:ATP hydrolysis activity"/>
    <property type="evidence" value="ECO:0007669"/>
    <property type="project" value="RHEA"/>
</dbReference>
<organism evidence="18 19">
    <name type="scientific">Armadillidium nasatum</name>
    <dbReference type="NCBI Taxonomy" id="96803"/>
    <lineage>
        <taxon>Eukaryota</taxon>
        <taxon>Metazoa</taxon>
        <taxon>Ecdysozoa</taxon>
        <taxon>Arthropoda</taxon>
        <taxon>Crustacea</taxon>
        <taxon>Multicrustacea</taxon>
        <taxon>Malacostraca</taxon>
        <taxon>Eumalacostraca</taxon>
        <taxon>Peracarida</taxon>
        <taxon>Isopoda</taxon>
        <taxon>Oniscidea</taxon>
        <taxon>Crinocheta</taxon>
        <taxon>Armadillidiidae</taxon>
        <taxon>Armadillidium</taxon>
    </lineage>
</organism>
<feature type="domain" description="DNA helicase Pif1-like 2B" evidence="17">
    <location>
        <begin position="236"/>
        <end position="279"/>
    </location>
</feature>
<evidence type="ECO:0000256" key="9">
    <source>
        <dbReference type="ARBA" id="ARBA00023128"/>
    </source>
</evidence>
<dbReference type="EC" id="5.6.2.3" evidence="15"/>
<dbReference type="GO" id="GO:0000723">
    <property type="term" value="P:telomere maintenance"/>
    <property type="evidence" value="ECO:0007669"/>
    <property type="project" value="InterPro"/>
</dbReference>
<dbReference type="FunFam" id="3.40.50.300:FF:000805">
    <property type="entry name" value="ATP-dependent DNA helicase PIF1"/>
    <property type="match status" value="1"/>
</dbReference>
<keyword evidence="6 15" id="KW-0347">Helicase</keyword>
<keyword evidence="12" id="KW-0413">Isomerase</keyword>
<evidence type="ECO:0000256" key="14">
    <source>
        <dbReference type="ARBA" id="ARBA00065873"/>
    </source>
</evidence>
<evidence type="ECO:0000256" key="13">
    <source>
        <dbReference type="ARBA" id="ARBA00023242"/>
    </source>
</evidence>
<evidence type="ECO:0000313" key="18">
    <source>
        <dbReference type="EMBL" id="KAB7497758.1"/>
    </source>
</evidence>
<evidence type="ECO:0000256" key="4">
    <source>
        <dbReference type="ARBA" id="ARBA00022763"/>
    </source>
</evidence>
<dbReference type="GO" id="GO:0006281">
    <property type="term" value="P:DNA repair"/>
    <property type="evidence" value="ECO:0007669"/>
    <property type="project" value="UniProtKB-KW"/>
</dbReference>
<dbReference type="EMBL" id="SEYY01019941">
    <property type="protein sequence ID" value="KAB7497758.1"/>
    <property type="molecule type" value="Genomic_DNA"/>
</dbReference>
<keyword evidence="11 15" id="KW-0234">DNA repair</keyword>
<dbReference type="InterPro" id="IPR051055">
    <property type="entry name" value="PIF1_helicase"/>
</dbReference>
<keyword evidence="5 15" id="KW-0378">Hydrolase</keyword>
<evidence type="ECO:0000256" key="11">
    <source>
        <dbReference type="ARBA" id="ARBA00023204"/>
    </source>
</evidence>
<evidence type="ECO:0000256" key="15">
    <source>
        <dbReference type="RuleBase" id="RU363044"/>
    </source>
</evidence>
<keyword evidence="4 15" id="KW-0227">DNA damage</keyword>
<evidence type="ECO:0000256" key="12">
    <source>
        <dbReference type="ARBA" id="ARBA00023235"/>
    </source>
</evidence>
<evidence type="ECO:0000259" key="16">
    <source>
        <dbReference type="Pfam" id="PF05970"/>
    </source>
</evidence>
<dbReference type="CDD" id="cd18037">
    <property type="entry name" value="DEXSc_Pif1_like"/>
    <property type="match status" value="1"/>
</dbReference>
<evidence type="ECO:0000256" key="2">
    <source>
        <dbReference type="ARBA" id="ARBA00004173"/>
    </source>
</evidence>
<dbReference type="GO" id="GO:0003677">
    <property type="term" value="F:DNA binding"/>
    <property type="evidence" value="ECO:0007669"/>
    <property type="project" value="UniProtKB-KW"/>
</dbReference>
<comment type="catalytic activity">
    <reaction evidence="15">
        <text>ATP + H2O = ADP + phosphate + H(+)</text>
        <dbReference type="Rhea" id="RHEA:13065"/>
        <dbReference type="ChEBI" id="CHEBI:15377"/>
        <dbReference type="ChEBI" id="CHEBI:15378"/>
        <dbReference type="ChEBI" id="CHEBI:30616"/>
        <dbReference type="ChEBI" id="CHEBI:43474"/>
        <dbReference type="ChEBI" id="CHEBI:456216"/>
        <dbReference type="EC" id="5.6.2.3"/>
    </reaction>
</comment>
<comment type="caution">
    <text evidence="18">The sequence shown here is derived from an EMBL/GenBank/DDBJ whole genome shotgun (WGS) entry which is preliminary data.</text>
</comment>
<dbReference type="InterPro" id="IPR049163">
    <property type="entry name" value="Pif1-like_2B_dom"/>
</dbReference>
<keyword evidence="3 15" id="KW-0547">Nucleotide-binding</keyword>
<evidence type="ECO:0000256" key="3">
    <source>
        <dbReference type="ARBA" id="ARBA00022741"/>
    </source>
</evidence>
<evidence type="ECO:0000256" key="5">
    <source>
        <dbReference type="ARBA" id="ARBA00022801"/>
    </source>
</evidence>
<keyword evidence="10 15" id="KW-0233">DNA recombination</keyword>
<sequence>MIGSAGTGKSFLLKRIVGMLPPDTTFVTASTGIAACHIGGTTLHSFAGIGNGNLPLNECINMARRKSVVHHWKTCKHLIIDEISMVDGEFFEKMEAVARNILGNDKPFGGIQLILCGDFLQLPPVSTKGAKKSFCFQTSAWDKCINTNIELLQVKRQNDPLFIEILQNIRIGRCNPDHEKVLAETVNNNVEREGIKATRLCTHKDDVEHINSVQLKKLPGDSRIFSSVDSDPYLSDTLDNSTPVLGKLHLKVGAQVMLMKNLDVSQGLVNGARGVVTGFSGTGLPIVKFTSGMVKELSHEKWSIKARGGLLVTRRQIPLKLAWAFSIHKSQGMTLDCVEMSLSKVFEAGQAYVALSRARNLKSLRILDFNTGCIKAHPDVQRFYYQLRKDSL</sequence>
<dbReference type="InterPro" id="IPR010285">
    <property type="entry name" value="DNA_helicase_pif1-like_DEAD"/>
</dbReference>
<comment type="cofactor">
    <cofactor evidence="15">
        <name>Mg(2+)</name>
        <dbReference type="ChEBI" id="CHEBI:18420"/>
    </cofactor>
</comment>
<evidence type="ECO:0000313" key="19">
    <source>
        <dbReference type="Proteomes" id="UP000326759"/>
    </source>
</evidence>
<feature type="domain" description="DNA helicase Pif1-like DEAD-box helicase" evidence="16">
    <location>
        <begin position="2"/>
        <end position="177"/>
    </location>
</feature>
<dbReference type="Gene3D" id="3.40.50.300">
    <property type="entry name" value="P-loop containing nucleotide triphosphate hydrolases"/>
    <property type="match status" value="2"/>
</dbReference>
<proteinExistence type="inferred from homology"/>
<dbReference type="GO" id="GO:0006310">
    <property type="term" value="P:DNA recombination"/>
    <property type="evidence" value="ECO:0007669"/>
    <property type="project" value="UniProtKB-KW"/>
</dbReference>
<dbReference type="PANTHER" id="PTHR47642">
    <property type="entry name" value="ATP-DEPENDENT DNA HELICASE"/>
    <property type="match status" value="1"/>
</dbReference>
<reference evidence="18 19" key="1">
    <citation type="journal article" date="2019" name="PLoS Biol.">
        <title>Sex chromosomes control vertical transmission of feminizing Wolbachia symbionts in an isopod.</title>
        <authorList>
            <person name="Becking T."/>
            <person name="Chebbi M.A."/>
            <person name="Giraud I."/>
            <person name="Moumen B."/>
            <person name="Laverre T."/>
            <person name="Caubet Y."/>
            <person name="Peccoud J."/>
            <person name="Gilbert C."/>
            <person name="Cordaux R."/>
        </authorList>
    </citation>
    <scope>NUCLEOTIDE SEQUENCE [LARGE SCALE GENOMIC DNA]</scope>
    <source>
        <strain evidence="18">ANa2</strain>
        <tissue evidence="18">Whole body excluding digestive tract and cuticle</tissue>
    </source>
</reference>
<keyword evidence="8" id="KW-0238">DNA-binding</keyword>
<dbReference type="Pfam" id="PF21530">
    <property type="entry name" value="Pif1_2B_dom"/>
    <property type="match status" value="1"/>
</dbReference>
<dbReference type="FunFam" id="3.40.50.300:FF:003367">
    <property type="entry name" value="ATP-dependent DNA helicase PIF1"/>
    <property type="match status" value="1"/>
</dbReference>